<evidence type="ECO:0000313" key="2">
    <source>
        <dbReference type="Proteomes" id="UP000499080"/>
    </source>
</evidence>
<keyword evidence="2" id="KW-1185">Reference proteome</keyword>
<organism evidence="1 2">
    <name type="scientific">Araneus ventricosus</name>
    <name type="common">Orbweaver spider</name>
    <name type="synonym">Epeira ventricosa</name>
    <dbReference type="NCBI Taxonomy" id="182803"/>
    <lineage>
        <taxon>Eukaryota</taxon>
        <taxon>Metazoa</taxon>
        <taxon>Ecdysozoa</taxon>
        <taxon>Arthropoda</taxon>
        <taxon>Chelicerata</taxon>
        <taxon>Arachnida</taxon>
        <taxon>Araneae</taxon>
        <taxon>Araneomorphae</taxon>
        <taxon>Entelegynae</taxon>
        <taxon>Araneoidea</taxon>
        <taxon>Araneidae</taxon>
        <taxon>Araneus</taxon>
    </lineage>
</organism>
<evidence type="ECO:0000313" key="1">
    <source>
        <dbReference type="EMBL" id="GBO23572.1"/>
    </source>
</evidence>
<dbReference type="EMBL" id="BGPR01046637">
    <property type="protein sequence ID" value="GBO23572.1"/>
    <property type="molecule type" value="Genomic_DNA"/>
</dbReference>
<proteinExistence type="predicted"/>
<dbReference type="Proteomes" id="UP000499080">
    <property type="component" value="Unassembled WGS sequence"/>
</dbReference>
<comment type="caution">
    <text evidence="1">The sequence shown here is derived from an EMBL/GenBank/DDBJ whole genome shotgun (WGS) entry which is preliminary data.</text>
</comment>
<sequence>LKQHHRAVSERNFRNFKQLPEDEDDTSAFRSTPTVARITLVDRIQQTRWVFDGMGFKPRTLLFRSRDLITGNIYQERCSMNVW</sequence>
<dbReference type="AlphaFoldDB" id="A0A4Y2VG52"/>
<protein>
    <submittedName>
        <fullName evidence="1">Uncharacterized protein</fullName>
    </submittedName>
</protein>
<name>A0A4Y2VG52_ARAVE</name>
<accession>A0A4Y2VG52</accession>
<reference evidence="1 2" key="1">
    <citation type="journal article" date="2019" name="Sci. Rep.">
        <title>Orb-weaving spider Araneus ventricosus genome elucidates the spidroin gene catalogue.</title>
        <authorList>
            <person name="Kono N."/>
            <person name="Nakamura H."/>
            <person name="Ohtoshi R."/>
            <person name="Moran D.A.P."/>
            <person name="Shinohara A."/>
            <person name="Yoshida Y."/>
            <person name="Fujiwara M."/>
            <person name="Mori M."/>
            <person name="Tomita M."/>
            <person name="Arakawa K."/>
        </authorList>
    </citation>
    <scope>NUCLEOTIDE SEQUENCE [LARGE SCALE GENOMIC DNA]</scope>
</reference>
<feature type="non-terminal residue" evidence="1">
    <location>
        <position position="1"/>
    </location>
</feature>
<gene>
    <name evidence="1" type="ORF">AVEN_274674_1</name>
</gene>